<reference evidence="14 16" key="2">
    <citation type="submission" date="2016-10" db="EMBL/GenBank/DDBJ databases">
        <authorList>
            <person name="de Groot N.N."/>
        </authorList>
    </citation>
    <scope>NUCLEOTIDE SEQUENCE [LARGE SCALE GENOMIC DNA]</scope>
    <source>
        <strain evidence="14 16">DSM 25947</strain>
    </source>
</reference>
<name>X5DZ38_9BACT</name>
<dbReference type="OrthoDB" id="9781208at2"/>
<evidence type="ECO:0000256" key="2">
    <source>
        <dbReference type="ARBA" id="ARBA00012438"/>
    </source>
</evidence>
<dbReference type="PROSITE" id="PS50005">
    <property type="entry name" value="TPR"/>
    <property type="match status" value="1"/>
</dbReference>
<feature type="repeat" description="TPR" evidence="9">
    <location>
        <begin position="252"/>
        <end position="285"/>
    </location>
</feature>
<dbReference type="PANTHER" id="PTHR42878">
    <property type="entry name" value="TWO-COMPONENT HISTIDINE KINASE"/>
    <property type="match status" value="1"/>
</dbReference>
<keyword evidence="10" id="KW-0472">Membrane</keyword>
<dbReference type="GO" id="GO:0007234">
    <property type="term" value="P:osmosensory signaling via phosphorelay pathway"/>
    <property type="evidence" value="ECO:0007669"/>
    <property type="project" value="TreeGrafter"/>
</dbReference>
<dbReference type="PROSITE" id="PS50109">
    <property type="entry name" value="HIS_KIN"/>
    <property type="match status" value="1"/>
</dbReference>
<feature type="transmembrane region" description="Helical" evidence="10">
    <location>
        <begin position="452"/>
        <end position="472"/>
    </location>
</feature>
<dbReference type="Proteomes" id="UP000023772">
    <property type="component" value="Chromosome"/>
</dbReference>
<dbReference type="EMBL" id="FOHT01000002">
    <property type="protein sequence ID" value="SES84547.1"/>
    <property type="molecule type" value="Genomic_DNA"/>
</dbReference>
<feature type="chain" id="PRO_5010515155" description="histidine kinase" evidence="11">
    <location>
        <begin position="26"/>
        <end position="713"/>
    </location>
</feature>
<dbReference type="InterPro" id="IPR019734">
    <property type="entry name" value="TPR_rpt"/>
</dbReference>
<dbReference type="SMART" id="SM00388">
    <property type="entry name" value="HisKA"/>
    <property type="match status" value="1"/>
</dbReference>
<evidence type="ECO:0000256" key="4">
    <source>
        <dbReference type="ARBA" id="ARBA00022679"/>
    </source>
</evidence>
<evidence type="ECO:0000256" key="7">
    <source>
        <dbReference type="ARBA" id="ARBA00022840"/>
    </source>
</evidence>
<keyword evidence="7" id="KW-0067">ATP-binding</keyword>
<evidence type="ECO:0000313" key="15">
    <source>
        <dbReference type="Proteomes" id="UP000023772"/>
    </source>
</evidence>
<evidence type="ECO:0000256" key="9">
    <source>
        <dbReference type="PROSITE-ProRule" id="PRU00339"/>
    </source>
</evidence>
<dbReference type="Gene3D" id="1.25.40.10">
    <property type="entry name" value="Tetratricopeptide repeat domain"/>
    <property type="match status" value="3"/>
</dbReference>
<dbReference type="eggNOG" id="COG5002">
    <property type="taxonomic scope" value="Bacteria"/>
</dbReference>
<evidence type="ECO:0000256" key="6">
    <source>
        <dbReference type="ARBA" id="ARBA00022777"/>
    </source>
</evidence>
<keyword evidence="4" id="KW-0808">Transferase</keyword>
<dbReference type="InterPro" id="IPR011990">
    <property type="entry name" value="TPR-like_helical_dom_sf"/>
</dbReference>
<evidence type="ECO:0000259" key="12">
    <source>
        <dbReference type="PROSITE" id="PS50109"/>
    </source>
</evidence>
<dbReference type="KEGG" id="dori:FH5T_08150"/>
<dbReference type="Gene3D" id="1.10.287.130">
    <property type="match status" value="1"/>
</dbReference>
<keyword evidence="11" id="KW-0732">Signal</keyword>
<dbReference type="PRINTS" id="PR00344">
    <property type="entry name" value="BCTRLSENSOR"/>
</dbReference>
<dbReference type="EMBL" id="CP007451">
    <property type="protein sequence ID" value="AHW59576.1"/>
    <property type="molecule type" value="Genomic_DNA"/>
</dbReference>
<sequence>MINNRKSIRYTILLLLLIIQQFAYAVSGETTQADSLRQIIQHNQGAKQINAQLELALLYMGEDNEQALQIAQTALNTAKQRNSKALQMRSLLTLGRVYHDLNNIDRSQAYYDSALPIAQQLDDYWYQSDIFLRTGINQHTTGDHLKALQSFNLSLQTGRQSKNYRAVGAAYSMMGTVFRVNGLYDRATEYIIKARLNYEKTGYTEGYAWSAYLLGRIYTDLRLLDKAMEYYMLSLETYEEQAEKDQNKNGVVICYEQIGILYLLQGNTDEARKYIENTLQIFEENNSEYGISNAYKNLGRIEYASGNYKLAEKYLKQSLNSKIELDDFLSQPSLYLYIGLCYTNTNRTNEGIASIRKGLDQAIINNQKRIQLDIYSELSSIYLNLNDLDNAIACQQQQIAIQDSMLFGAANIKLEQLQGIYELDAKNNQIADLEQENEINRLKLRQHRSSRILMLIAVLLAIIIAGIIYIFYQRLRQKNIQLEEANLTKDKFFAIIAHDLRGPVHTQTAFLNHLHQEFDSVDKEELKKLLKLLVSESENISDLLDNLLLWAQSQVKKMEINTEELELKGIIQNTVEKLQQSARLKQIALSLETDNQLKVLSDANMLQTIVRNILSNAIKFTPRGGSILVKTFASAHKKVTIKITDTGLGMDSEKLNKLFDISSKSYSQGTENEKSNGLGLILVKDFVEKNRGTINIESEKGKGTSVLVTLPQV</sequence>
<evidence type="ECO:0000256" key="11">
    <source>
        <dbReference type="SAM" id="SignalP"/>
    </source>
</evidence>
<dbReference type="SUPFAM" id="SSF47384">
    <property type="entry name" value="Homodimeric domain of signal transducing histidine kinase"/>
    <property type="match status" value="1"/>
</dbReference>
<organism evidence="14 16">
    <name type="scientific">Draconibacterium orientale</name>
    <dbReference type="NCBI Taxonomy" id="1168034"/>
    <lineage>
        <taxon>Bacteria</taxon>
        <taxon>Pseudomonadati</taxon>
        <taxon>Bacteroidota</taxon>
        <taxon>Bacteroidia</taxon>
        <taxon>Marinilabiliales</taxon>
        <taxon>Prolixibacteraceae</taxon>
        <taxon>Draconibacterium</taxon>
    </lineage>
</organism>
<evidence type="ECO:0000313" key="14">
    <source>
        <dbReference type="EMBL" id="SES84547.1"/>
    </source>
</evidence>
<dbReference type="GO" id="GO:0000155">
    <property type="term" value="F:phosphorelay sensor kinase activity"/>
    <property type="evidence" value="ECO:0007669"/>
    <property type="project" value="InterPro"/>
</dbReference>
<dbReference type="GO" id="GO:0030295">
    <property type="term" value="F:protein kinase activator activity"/>
    <property type="evidence" value="ECO:0007669"/>
    <property type="project" value="TreeGrafter"/>
</dbReference>
<proteinExistence type="predicted"/>
<protein>
    <recommendedName>
        <fullName evidence="2">histidine kinase</fullName>
        <ecNumber evidence="2">2.7.13.3</ecNumber>
    </recommendedName>
</protein>
<dbReference type="GO" id="GO:0005524">
    <property type="term" value="F:ATP binding"/>
    <property type="evidence" value="ECO:0007669"/>
    <property type="project" value="UniProtKB-KW"/>
</dbReference>
<evidence type="ECO:0000256" key="3">
    <source>
        <dbReference type="ARBA" id="ARBA00022553"/>
    </source>
</evidence>
<dbReference type="SMART" id="SM00028">
    <property type="entry name" value="TPR"/>
    <property type="match status" value="7"/>
</dbReference>
<keyword evidence="6 13" id="KW-0418">Kinase</keyword>
<evidence type="ECO:0000256" key="5">
    <source>
        <dbReference type="ARBA" id="ARBA00022741"/>
    </source>
</evidence>
<keyword evidence="15" id="KW-1185">Reference proteome</keyword>
<dbReference type="EC" id="2.7.13.3" evidence="2"/>
<evidence type="ECO:0000256" key="10">
    <source>
        <dbReference type="SAM" id="Phobius"/>
    </source>
</evidence>
<dbReference type="RefSeq" id="WP_051567714.1">
    <property type="nucleotide sequence ID" value="NZ_FOHT01000002.1"/>
</dbReference>
<dbReference type="HOGENOM" id="CLU_000445_114_67_10"/>
<dbReference type="InterPro" id="IPR036097">
    <property type="entry name" value="HisK_dim/P_sf"/>
</dbReference>
<dbReference type="SUPFAM" id="SSF48452">
    <property type="entry name" value="TPR-like"/>
    <property type="match status" value="2"/>
</dbReference>
<dbReference type="InterPro" id="IPR005467">
    <property type="entry name" value="His_kinase_dom"/>
</dbReference>
<keyword evidence="8" id="KW-0902">Two-component regulatory system</keyword>
<dbReference type="SUPFAM" id="SSF55874">
    <property type="entry name" value="ATPase domain of HSP90 chaperone/DNA topoisomerase II/histidine kinase"/>
    <property type="match status" value="1"/>
</dbReference>
<evidence type="ECO:0000313" key="16">
    <source>
        <dbReference type="Proteomes" id="UP000181981"/>
    </source>
</evidence>
<dbReference type="PANTHER" id="PTHR42878:SF7">
    <property type="entry name" value="SENSOR HISTIDINE KINASE GLRK"/>
    <property type="match status" value="1"/>
</dbReference>
<keyword evidence="3" id="KW-0597">Phosphoprotein</keyword>
<dbReference type="STRING" id="1168034.FH5T_08150"/>
<feature type="signal peptide" evidence="11">
    <location>
        <begin position="1"/>
        <end position="25"/>
    </location>
</feature>
<evidence type="ECO:0000313" key="13">
    <source>
        <dbReference type="EMBL" id="AHW59576.1"/>
    </source>
</evidence>
<dbReference type="GO" id="GO:0000156">
    <property type="term" value="F:phosphorelay response regulator activity"/>
    <property type="evidence" value="ECO:0007669"/>
    <property type="project" value="TreeGrafter"/>
</dbReference>
<dbReference type="Gene3D" id="3.30.565.10">
    <property type="entry name" value="Histidine kinase-like ATPase, C-terminal domain"/>
    <property type="match status" value="1"/>
</dbReference>
<dbReference type="FunFam" id="3.30.565.10:FF:000006">
    <property type="entry name" value="Sensor histidine kinase WalK"/>
    <property type="match status" value="1"/>
</dbReference>
<dbReference type="Pfam" id="PF00512">
    <property type="entry name" value="HisKA"/>
    <property type="match status" value="1"/>
</dbReference>
<reference evidence="13 15" key="1">
    <citation type="submission" date="2014-03" db="EMBL/GenBank/DDBJ databases">
        <title>Complete genome sequence of a deeply braunched marine Bacteroidia bacterium Draconibacterium orientale type strain FH5T.</title>
        <authorList>
            <person name="Li X."/>
            <person name="Wang X."/>
            <person name="Xie Z."/>
            <person name="Du Z."/>
            <person name="Chen G."/>
        </authorList>
    </citation>
    <scope>NUCLEOTIDE SEQUENCE [LARGE SCALE GENOMIC DNA]</scope>
    <source>
        <strain evidence="13 15">FH5</strain>
    </source>
</reference>
<dbReference type="Pfam" id="PF02518">
    <property type="entry name" value="HATPase_c"/>
    <property type="match status" value="1"/>
</dbReference>
<feature type="domain" description="Histidine kinase" evidence="12">
    <location>
        <begin position="495"/>
        <end position="713"/>
    </location>
</feature>
<dbReference type="AlphaFoldDB" id="X5DZ38"/>
<accession>X5DZ38</accession>
<dbReference type="InterPro" id="IPR050351">
    <property type="entry name" value="BphY/WalK/GraS-like"/>
</dbReference>
<dbReference type="Pfam" id="PF13181">
    <property type="entry name" value="TPR_8"/>
    <property type="match status" value="2"/>
</dbReference>
<dbReference type="InterPro" id="IPR003661">
    <property type="entry name" value="HisK_dim/P_dom"/>
</dbReference>
<keyword evidence="10" id="KW-1133">Transmembrane helix</keyword>
<keyword evidence="9" id="KW-0802">TPR repeat</keyword>
<gene>
    <name evidence="13" type="ORF">FH5T_08150</name>
    <name evidence="14" type="ORF">SAMN05444285_102253</name>
</gene>
<dbReference type="InterPro" id="IPR036890">
    <property type="entry name" value="HATPase_C_sf"/>
</dbReference>
<evidence type="ECO:0000256" key="8">
    <source>
        <dbReference type="ARBA" id="ARBA00023012"/>
    </source>
</evidence>
<comment type="catalytic activity">
    <reaction evidence="1">
        <text>ATP + protein L-histidine = ADP + protein N-phospho-L-histidine.</text>
        <dbReference type="EC" id="2.7.13.3"/>
    </reaction>
</comment>
<evidence type="ECO:0000256" key="1">
    <source>
        <dbReference type="ARBA" id="ARBA00000085"/>
    </source>
</evidence>
<dbReference type="Pfam" id="PF13424">
    <property type="entry name" value="TPR_12"/>
    <property type="match status" value="2"/>
</dbReference>
<dbReference type="InterPro" id="IPR003594">
    <property type="entry name" value="HATPase_dom"/>
</dbReference>
<dbReference type="InterPro" id="IPR004358">
    <property type="entry name" value="Sig_transdc_His_kin-like_C"/>
</dbReference>
<dbReference type="Proteomes" id="UP000181981">
    <property type="component" value="Unassembled WGS sequence"/>
</dbReference>
<keyword evidence="5" id="KW-0547">Nucleotide-binding</keyword>
<keyword evidence="10" id="KW-0812">Transmembrane</keyword>
<dbReference type="SMART" id="SM00387">
    <property type="entry name" value="HATPase_c"/>
    <property type="match status" value="1"/>
</dbReference>
<dbReference type="CDD" id="cd00075">
    <property type="entry name" value="HATPase"/>
    <property type="match status" value="1"/>
</dbReference>